<proteinExistence type="predicted"/>
<dbReference type="Gene3D" id="3.40.50.2300">
    <property type="match status" value="1"/>
</dbReference>
<dbReference type="Proteomes" id="UP000245469">
    <property type="component" value="Unassembled WGS sequence"/>
</dbReference>
<dbReference type="OrthoDB" id="7187989at2"/>
<organism evidence="7 8">
    <name type="scientific">Quadrisphaera granulorum</name>
    <dbReference type="NCBI Taxonomy" id="317664"/>
    <lineage>
        <taxon>Bacteria</taxon>
        <taxon>Bacillati</taxon>
        <taxon>Actinomycetota</taxon>
        <taxon>Actinomycetes</taxon>
        <taxon>Kineosporiales</taxon>
        <taxon>Kineosporiaceae</taxon>
        <taxon>Quadrisphaera</taxon>
    </lineage>
</organism>
<dbReference type="PROSITE" id="PS50894">
    <property type="entry name" value="HPT"/>
    <property type="match status" value="1"/>
</dbReference>
<reference evidence="7 8" key="1">
    <citation type="submission" date="2018-03" db="EMBL/GenBank/DDBJ databases">
        <title>Genomic Encyclopedia of Archaeal and Bacterial Type Strains, Phase II (KMG-II): from individual species to whole genera.</title>
        <authorList>
            <person name="Goeker M."/>
        </authorList>
    </citation>
    <scope>NUCLEOTIDE SEQUENCE [LARGE SCALE GENOMIC DNA]</scope>
    <source>
        <strain evidence="7 8">DSM 44889</strain>
    </source>
</reference>
<dbReference type="PROSITE" id="PS50110">
    <property type="entry name" value="RESPONSE_REGULATORY"/>
    <property type="match status" value="1"/>
</dbReference>
<keyword evidence="1 4" id="KW-0597">Phosphoprotein</keyword>
<accession>A0A315ZVT8</accession>
<sequence length="252" mass="26177">MSVVTVLVVEDDDVTRELIASRLELAGHDVVAVASAPDAREQLGEDLPDVMVSDMFMPGGSALALVAELRGNPETTQVPVVLLSGRALPADAEAGRALGCSYLSKPFAPKALLRAVGEAAEAPTRMVASSVRDRLAELGDVGDPAERALFSRLLLSFAAQAPVSLVELTSAAACGDDRATRAVAHKLAGSAANLGVLQLADGLREVEQVAEHGDVQALDLRKLRHEGAIARRAVTTVAHELHEAASDEADGA</sequence>
<dbReference type="SUPFAM" id="SSF52172">
    <property type="entry name" value="CheY-like"/>
    <property type="match status" value="1"/>
</dbReference>
<dbReference type="AlphaFoldDB" id="A0A315ZVT8"/>
<dbReference type="PANTHER" id="PTHR44591">
    <property type="entry name" value="STRESS RESPONSE REGULATOR PROTEIN 1"/>
    <property type="match status" value="1"/>
</dbReference>
<dbReference type="EMBL" id="QGDQ01000027">
    <property type="protein sequence ID" value="PWJ49060.1"/>
    <property type="molecule type" value="Genomic_DNA"/>
</dbReference>
<comment type="caution">
    <text evidence="7">The sequence shown here is derived from an EMBL/GenBank/DDBJ whole genome shotgun (WGS) entry which is preliminary data.</text>
</comment>
<name>A0A315ZVT8_9ACTN</name>
<keyword evidence="8" id="KW-1185">Reference proteome</keyword>
<evidence type="ECO:0000256" key="2">
    <source>
        <dbReference type="ARBA" id="ARBA00023012"/>
    </source>
</evidence>
<dbReference type="GO" id="GO:0000160">
    <property type="term" value="P:phosphorelay signal transduction system"/>
    <property type="evidence" value="ECO:0007669"/>
    <property type="project" value="UniProtKB-KW"/>
</dbReference>
<dbReference type="Gene3D" id="1.20.120.160">
    <property type="entry name" value="HPT domain"/>
    <property type="match status" value="1"/>
</dbReference>
<evidence type="ECO:0000313" key="7">
    <source>
        <dbReference type="EMBL" id="PWJ49060.1"/>
    </source>
</evidence>
<dbReference type="InterPro" id="IPR011006">
    <property type="entry name" value="CheY-like_superfamily"/>
</dbReference>
<dbReference type="Pfam" id="PF00072">
    <property type="entry name" value="Response_reg"/>
    <property type="match status" value="1"/>
</dbReference>
<dbReference type="RefSeq" id="WP_109775900.1">
    <property type="nucleotide sequence ID" value="NZ_QGDQ01000027.1"/>
</dbReference>
<dbReference type="InterPro" id="IPR008207">
    <property type="entry name" value="Sig_transdc_His_kin_Hpt_dom"/>
</dbReference>
<evidence type="ECO:0000313" key="8">
    <source>
        <dbReference type="Proteomes" id="UP000245469"/>
    </source>
</evidence>
<protein>
    <submittedName>
        <fullName evidence="7">Hpt domain-containing protein</fullName>
    </submittedName>
</protein>
<feature type="domain" description="HPt" evidence="6">
    <location>
        <begin position="146"/>
        <end position="252"/>
    </location>
</feature>
<evidence type="ECO:0000259" key="5">
    <source>
        <dbReference type="PROSITE" id="PS50110"/>
    </source>
</evidence>
<dbReference type="InterPro" id="IPR050595">
    <property type="entry name" value="Bact_response_regulator"/>
</dbReference>
<dbReference type="InterPro" id="IPR001789">
    <property type="entry name" value="Sig_transdc_resp-reg_receiver"/>
</dbReference>
<feature type="modified residue" description="Phosphohistidine" evidence="3">
    <location>
        <position position="185"/>
    </location>
</feature>
<keyword evidence="2" id="KW-0902">Two-component regulatory system</keyword>
<dbReference type="SMART" id="SM00448">
    <property type="entry name" value="REC"/>
    <property type="match status" value="1"/>
</dbReference>
<feature type="modified residue" description="4-aspartylphosphate" evidence="4">
    <location>
        <position position="54"/>
    </location>
</feature>
<evidence type="ECO:0000256" key="4">
    <source>
        <dbReference type="PROSITE-ProRule" id="PRU00169"/>
    </source>
</evidence>
<dbReference type="InterPro" id="IPR036641">
    <property type="entry name" value="HPT_dom_sf"/>
</dbReference>
<evidence type="ECO:0000259" key="6">
    <source>
        <dbReference type="PROSITE" id="PS50894"/>
    </source>
</evidence>
<gene>
    <name evidence="7" type="ORF">BXY45_12751</name>
</gene>
<evidence type="ECO:0000256" key="3">
    <source>
        <dbReference type="PROSITE-ProRule" id="PRU00110"/>
    </source>
</evidence>
<dbReference type="PANTHER" id="PTHR44591:SF14">
    <property type="entry name" value="PROTEIN PILG"/>
    <property type="match status" value="1"/>
</dbReference>
<evidence type="ECO:0000256" key="1">
    <source>
        <dbReference type="ARBA" id="ARBA00022553"/>
    </source>
</evidence>
<dbReference type="Pfam" id="PF01627">
    <property type="entry name" value="Hpt"/>
    <property type="match status" value="1"/>
</dbReference>
<feature type="domain" description="Response regulatory" evidence="5">
    <location>
        <begin position="5"/>
        <end position="120"/>
    </location>
</feature>
<dbReference type="SUPFAM" id="SSF47226">
    <property type="entry name" value="Histidine-containing phosphotransfer domain, HPT domain"/>
    <property type="match status" value="1"/>
</dbReference>